<proteinExistence type="predicted"/>
<dbReference type="SUPFAM" id="SSF81383">
    <property type="entry name" value="F-box domain"/>
    <property type="match status" value="1"/>
</dbReference>
<comment type="caution">
    <text evidence="1">The sequence shown here is derived from an EMBL/GenBank/DDBJ whole genome shotgun (WGS) entry which is preliminary data.</text>
</comment>
<dbReference type="EMBL" id="QKYT01000825">
    <property type="protein sequence ID" value="RIA81249.1"/>
    <property type="molecule type" value="Genomic_DNA"/>
</dbReference>
<organism evidence="1 2">
    <name type="scientific">Glomus cerebriforme</name>
    <dbReference type="NCBI Taxonomy" id="658196"/>
    <lineage>
        <taxon>Eukaryota</taxon>
        <taxon>Fungi</taxon>
        <taxon>Fungi incertae sedis</taxon>
        <taxon>Mucoromycota</taxon>
        <taxon>Glomeromycotina</taxon>
        <taxon>Glomeromycetes</taxon>
        <taxon>Glomerales</taxon>
        <taxon>Glomeraceae</taxon>
        <taxon>Glomus</taxon>
    </lineage>
</organism>
<dbReference type="SUPFAM" id="SSF52047">
    <property type="entry name" value="RNI-like"/>
    <property type="match status" value="1"/>
</dbReference>
<gene>
    <name evidence="1" type="ORF">C1645_837311</name>
</gene>
<dbReference type="Gene3D" id="3.80.10.10">
    <property type="entry name" value="Ribonuclease Inhibitor"/>
    <property type="match status" value="1"/>
</dbReference>
<evidence type="ECO:0000313" key="2">
    <source>
        <dbReference type="Proteomes" id="UP000265703"/>
    </source>
</evidence>
<dbReference type="AlphaFoldDB" id="A0A397S8V3"/>
<reference evidence="1 2" key="1">
    <citation type="submission" date="2018-06" db="EMBL/GenBank/DDBJ databases">
        <title>Comparative genomics reveals the genomic features of Rhizophagus irregularis, R. cerebriforme, R. diaphanum and Gigaspora rosea, and their symbiotic lifestyle signature.</title>
        <authorList>
            <person name="Morin E."/>
            <person name="San Clemente H."/>
            <person name="Chen E.C.H."/>
            <person name="De La Providencia I."/>
            <person name="Hainaut M."/>
            <person name="Kuo A."/>
            <person name="Kohler A."/>
            <person name="Murat C."/>
            <person name="Tang N."/>
            <person name="Roy S."/>
            <person name="Loubradou J."/>
            <person name="Henrissat B."/>
            <person name="Grigoriev I.V."/>
            <person name="Corradi N."/>
            <person name="Roux C."/>
            <person name="Martin F.M."/>
        </authorList>
    </citation>
    <scope>NUCLEOTIDE SEQUENCE [LARGE SCALE GENOMIC DNA]</scope>
    <source>
        <strain evidence="1 2">DAOM 227022</strain>
    </source>
</reference>
<keyword evidence="2" id="KW-1185">Reference proteome</keyword>
<dbReference type="InterPro" id="IPR032675">
    <property type="entry name" value="LRR_dom_sf"/>
</dbReference>
<dbReference type="Proteomes" id="UP000265703">
    <property type="component" value="Unassembled WGS sequence"/>
</dbReference>
<name>A0A397S8V3_9GLOM</name>
<accession>A0A397S8V3</accession>
<dbReference type="InterPro" id="IPR036047">
    <property type="entry name" value="F-box-like_dom_sf"/>
</dbReference>
<dbReference type="OrthoDB" id="550575at2759"/>
<protein>
    <submittedName>
        <fullName evidence="1">Uncharacterized protein</fullName>
    </submittedName>
</protein>
<evidence type="ECO:0000313" key="1">
    <source>
        <dbReference type="EMBL" id="RIA81249.1"/>
    </source>
</evidence>
<sequence length="442" mass="51674">MSQLDADCLNEIFEYLEDDITSLSSCLLVSRLWCKISVRTLWRSVRNHKTLIACLSNESKEILYKNGIIISNPTSKPPLFNYVAFIKNLSIYKIDNIIKNILTNYQSIITSQSLNHVKFIVAQELYKLLMNQISLKKLNFYSYATIIIPKVTFTCYPEAKNCLKDLSELSCRSDIYPEFFYQLSQICHNIQYLDITFKEIISNGLADLISVQQNLKYLVIQCYGGEDLTEIIPSLTTKFSNLRELVLSFINSDSFEYFKKLQYINFSQLQNLKLSHRHPKVEILIKFLENNGKNLKNFHICCQDNSLNLAIAKFCPNLRKIFTIFKKDELNSLKMIFDSCKYLESIEICCGDEYLNDKEVLEVISKYSPKNFYELKIYYVWAAQSEILPEELEKFFINWKDRVPQKSLSFIITKGPLANVKNENVEIIEKYKKLGIIKKFVY</sequence>